<dbReference type="Gene3D" id="3.30.2000.30">
    <property type="match status" value="1"/>
</dbReference>
<name>A0A074TEC1_9RHOB</name>
<reference evidence="1 2" key="1">
    <citation type="submission" date="2014-03" db="EMBL/GenBank/DDBJ databases">
        <title>The draft genome sequence of Thioclava dalianensis DLFJ1-1.</title>
        <authorList>
            <person name="Lai Q."/>
            <person name="Shao Z."/>
        </authorList>
    </citation>
    <scope>NUCLEOTIDE SEQUENCE [LARGE SCALE GENOMIC DNA]</scope>
    <source>
        <strain evidence="1 2">DLFJ1-1</strain>
    </source>
</reference>
<dbReference type="Pfam" id="PF11367">
    <property type="entry name" value="Tail_completion_gp17"/>
    <property type="match status" value="1"/>
</dbReference>
<evidence type="ECO:0008006" key="3">
    <source>
        <dbReference type="Google" id="ProtNLM"/>
    </source>
</evidence>
<dbReference type="Proteomes" id="UP000027725">
    <property type="component" value="Unassembled WGS sequence"/>
</dbReference>
<dbReference type="InterPro" id="IPR021508">
    <property type="entry name" value="Gp17-like"/>
</dbReference>
<protein>
    <recommendedName>
        <fullName evidence="3">DUF3168 domain-containing protein</fullName>
    </recommendedName>
</protein>
<comment type="caution">
    <text evidence="1">The sequence shown here is derived from an EMBL/GenBank/DDBJ whole genome shotgun (WGS) entry which is preliminary data.</text>
</comment>
<organism evidence="1 2">
    <name type="scientific">Thioclava dalianensis</name>
    <dbReference type="NCBI Taxonomy" id="1185766"/>
    <lineage>
        <taxon>Bacteria</taxon>
        <taxon>Pseudomonadati</taxon>
        <taxon>Pseudomonadota</taxon>
        <taxon>Alphaproteobacteria</taxon>
        <taxon>Rhodobacterales</taxon>
        <taxon>Paracoccaceae</taxon>
        <taxon>Thioclava</taxon>
    </lineage>
</organism>
<evidence type="ECO:0000313" key="1">
    <source>
        <dbReference type="EMBL" id="KEP68525.1"/>
    </source>
</evidence>
<gene>
    <name evidence="1" type="ORF">DL1_11400</name>
</gene>
<sequence>MSADIEVQKAMRARLVANTAVTTLVPATSILDRNETPNPRPSIIMGETQEVDAGTSLKRTHTRIYHTLHIWTREVSLAGVKTIAGAIRQSMRSRLALAAPYHCGDLKISTTRFMRDPDGESSHGVVTVEVLVSEDL</sequence>
<dbReference type="RefSeq" id="WP_038068391.1">
    <property type="nucleotide sequence ID" value="NZ_FOVB01000017.1"/>
</dbReference>
<dbReference type="InterPro" id="IPR053745">
    <property type="entry name" value="Viral_Tail_Comp_sf"/>
</dbReference>
<dbReference type="eggNOG" id="ENOG5031NKU">
    <property type="taxonomic scope" value="Bacteria"/>
</dbReference>
<proteinExistence type="predicted"/>
<accession>A0A074TEC1</accession>
<dbReference type="AlphaFoldDB" id="A0A074TEC1"/>
<evidence type="ECO:0000313" key="2">
    <source>
        <dbReference type="Proteomes" id="UP000027725"/>
    </source>
</evidence>
<dbReference type="OrthoDB" id="7630456at2"/>
<keyword evidence="2" id="KW-1185">Reference proteome</keyword>
<dbReference type="EMBL" id="JHEH01000030">
    <property type="protein sequence ID" value="KEP68525.1"/>
    <property type="molecule type" value="Genomic_DNA"/>
</dbReference>
<dbReference type="STRING" id="1185766.SAMN05216224_11718"/>